<dbReference type="AlphaFoldDB" id="A0A327YXZ6"/>
<protein>
    <recommendedName>
        <fullName evidence="3">Caspase domain-containing protein</fullName>
    </recommendedName>
</protein>
<dbReference type="Proteomes" id="UP000249341">
    <property type="component" value="Unassembled WGS sequence"/>
</dbReference>
<evidence type="ECO:0000313" key="1">
    <source>
        <dbReference type="EMBL" id="RAK25470.1"/>
    </source>
</evidence>
<organism evidence="1 2">
    <name type="scientific">Actinoplanes lutulentus</name>
    <dbReference type="NCBI Taxonomy" id="1287878"/>
    <lineage>
        <taxon>Bacteria</taxon>
        <taxon>Bacillati</taxon>
        <taxon>Actinomycetota</taxon>
        <taxon>Actinomycetes</taxon>
        <taxon>Micromonosporales</taxon>
        <taxon>Micromonosporaceae</taxon>
        <taxon>Actinoplanes</taxon>
    </lineage>
</organism>
<evidence type="ECO:0008006" key="3">
    <source>
        <dbReference type="Google" id="ProtNLM"/>
    </source>
</evidence>
<dbReference type="Gene3D" id="3.40.50.1460">
    <property type="match status" value="1"/>
</dbReference>
<evidence type="ECO:0000313" key="2">
    <source>
        <dbReference type="Proteomes" id="UP000249341"/>
    </source>
</evidence>
<reference evidence="1 2" key="1">
    <citation type="submission" date="2018-06" db="EMBL/GenBank/DDBJ databases">
        <title>Genomic Encyclopedia of Type Strains, Phase III (KMG-III): the genomes of soil and plant-associated and newly described type strains.</title>
        <authorList>
            <person name="Whitman W."/>
        </authorList>
    </citation>
    <scope>NUCLEOTIDE SEQUENCE [LARGE SCALE GENOMIC DNA]</scope>
    <source>
        <strain evidence="1 2">CGMCC 4.7090</strain>
    </source>
</reference>
<name>A0A327YXZ6_9ACTN</name>
<dbReference type="Gene3D" id="1.25.40.10">
    <property type="entry name" value="Tetratricopeptide repeat domain"/>
    <property type="match status" value="1"/>
</dbReference>
<sequence length="764" mass="82653">MWLLWQCGRMSGPPARRLALVIGSQCAAMSGLSFLPDLAYDLGKVLTDPELGACEPAFDPPVLIDPPRTVLMQAVQAAFTRANDGDGSILVLAFIGHGIAADDDFYFLPADGSGRGNSGTDVHVSQLLKEGLRDHPSLGGLLVLLDTCHAGVGAAQAATWQQVGLGRRTHRYELLTSSADRPAYGGVVTRTMIEVLRSGITTAGTTIGSRYLYKYLHEKASGQRPQRITHDGGGWTGPDDEGLWWAYNAGHYSRAVPVPEVPTGLGAPARSAYRVQVTRIAPQQLVGRDRELVDMAAFCASPGVGGYWYWRAGAWAGKSALMSWFVLHPPAAVRVVSFFITARYAGQSDRIAFIEAVVGQLAELLGEPLPPLTDTCREYSFLDLLDRAAERCQARGERMVLLVDGLDEDRGVTAGPDAYSIAALLPEIPPHGARIIVAGRPNPPVPHDVPPGHPLYDPAVIQELSASPRAQVVRRDMQRELDHLLTGSHTEQDLLGLLAAAGGGLSTRDLAELTDQLLWQAERHLATVTGRSFHPRDSHWQPGRGPDVYVLGHEELQNTAAERIGPARLNDYRQRLHTWADSYQARQWPTATPEYLLRGYYRLLTSIGDLTRLVSLATDAARHDRMLDLSGGDAAALTEITTTQTLLLAQSDPNLEAMALLSIRRYSLAERNTHIPIGLPAAWARLGHTDRAEALARSIIDPEQQTQSLTGVAMAVAIAGEPGRARRLAADAEQLARSLTERSQQVQALSALVPVVAAAGDPDR</sequence>
<feature type="non-terminal residue" evidence="1">
    <location>
        <position position="764"/>
    </location>
</feature>
<accession>A0A327YXZ6</accession>
<dbReference type="EMBL" id="QLMJ01000033">
    <property type="protein sequence ID" value="RAK25470.1"/>
    <property type="molecule type" value="Genomic_DNA"/>
</dbReference>
<keyword evidence="2" id="KW-1185">Reference proteome</keyword>
<proteinExistence type="predicted"/>
<gene>
    <name evidence="1" type="ORF">B0I29_1339</name>
</gene>
<comment type="caution">
    <text evidence="1">The sequence shown here is derived from an EMBL/GenBank/DDBJ whole genome shotgun (WGS) entry which is preliminary data.</text>
</comment>
<dbReference type="InterPro" id="IPR011990">
    <property type="entry name" value="TPR-like_helical_dom_sf"/>
</dbReference>